<dbReference type="PANTHER" id="PTHR33969:SF2">
    <property type="entry name" value="SEGREGATION AND CONDENSATION PROTEIN A"/>
    <property type="match status" value="1"/>
</dbReference>
<dbReference type="Proteomes" id="UP000236753">
    <property type="component" value="Unassembled WGS sequence"/>
</dbReference>
<comment type="subunit">
    <text evidence="2">Component of a cohesin-like complex composed of ScpA, ScpB and the Smc homodimer, in which ScpA and ScpB bind to the head domain of Smc. The presence of the three proteins is required for the association of the complex with DNA.</text>
</comment>
<keyword evidence="2" id="KW-0132">Cell division</keyword>
<evidence type="ECO:0000313" key="4">
    <source>
        <dbReference type="Proteomes" id="UP000236753"/>
    </source>
</evidence>
<keyword evidence="2" id="KW-0159">Chromosome partition</keyword>
<evidence type="ECO:0000256" key="2">
    <source>
        <dbReference type="HAMAP-Rule" id="MF_01805"/>
    </source>
</evidence>
<dbReference type="Pfam" id="PF02616">
    <property type="entry name" value="SMC_ScpA"/>
    <property type="match status" value="1"/>
</dbReference>
<comment type="subcellular location">
    <subcellularLocation>
        <location evidence="2">Cytoplasm</location>
    </subcellularLocation>
    <text evidence="2">Associated with two foci at the outer edges of the nucleoid region in young cells, and at four foci within both cell halves in older cells.</text>
</comment>
<accession>A0A1H5VL18</accession>
<comment type="function">
    <text evidence="2">Participates in chromosomal partition during cell division. May act via the formation of a condensin-like complex containing Smc and ScpB that pull DNA away from mid-cell into both cell halves.</text>
</comment>
<gene>
    <name evidence="2" type="primary">scpA</name>
    <name evidence="3" type="ORF">SAMN05216334_11326</name>
</gene>
<dbReference type="HAMAP" id="MF_01805">
    <property type="entry name" value="ScpA"/>
    <property type="match status" value="1"/>
</dbReference>
<protein>
    <recommendedName>
        <fullName evidence="1 2">Segregation and condensation protein A</fullName>
    </recommendedName>
</protein>
<dbReference type="PANTHER" id="PTHR33969">
    <property type="entry name" value="SEGREGATION AND CONDENSATION PROTEIN A"/>
    <property type="match status" value="1"/>
</dbReference>
<reference evidence="3 4" key="1">
    <citation type="submission" date="2016-10" db="EMBL/GenBank/DDBJ databases">
        <authorList>
            <person name="de Groot N.N."/>
        </authorList>
    </citation>
    <scope>NUCLEOTIDE SEQUENCE [LARGE SCALE GENOMIC DNA]</scope>
    <source>
        <strain evidence="3 4">Nm13</strain>
    </source>
</reference>
<dbReference type="EMBL" id="FNUX01000013">
    <property type="protein sequence ID" value="SEF88012.1"/>
    <property type="molecule type" value="Genomic_DNA"/>
</dbReference>
<evidence type="ECO:0000256" key="1">
    <source>
        <dbReference type="ARBA" id="ARBA00044777"/>
    </source>
</evidence>
<dbReference type="Gene3D" id="6.10.250.2410">
    <property type="match status" value="1"/>
</dbReference>
<name>A0A1H5VL18_9PROT</name>
<dbReference type="RefSeq" id="WP_103966619.1">
    <property type="nucleotide sequence ID" value="NZ_FNUX01000013.1"/>
</dbReference>
<dbReference type="GO" id="GO:0005737">
    <property type="term" value="C:cytoplasm"/>
    <property type="evidence" value="ECO:0007669"/>
    <property type="project" value="UniProtKB-SubCell"/>
</dbReference>
<sequence>MNDNSAIESIELQPIARICGEPLLEIPQDLYIPPDALEVFLDTFQGPLDLLLYLIRKHNLNILDIPMAELTQQYMAYVEMMRVDQLELAAEYLLMTALLIEIKSRMLLPNPKIETEQEHDPRAELVRRLLEYEQMKHAATRINELPQAGRDFNVIQIRIDQPPAAVQLPGINTDDLRNAWMAILTRARIHHPHQIKRETLSVRAYMSQVLRDLRGCDQVEFYELFSPTATVAEVIVTFLAVLELVKELLLEVSQSHDAGVIYVRSIDAAQSA</sequence>
<evidence type="ECO:0000313" key="3">
    <source>
        <dbReference type="EMBL" id="SEF88012.1"/>
    </source>
</evidence>
<dbReference type="GO" id="GO:0051301">
    <property type="term" value="P:cell division"/>
    <property type="evidence" value="ECO:0007669"/>
    <property type="project" value="UniProtKB-KW"/>
</dbReference>
<comment type="similarity">
    <text evidence="2">Belongs to the ScpA family.</text>
</comment>
<dbReference type="GO" id="GO:0006260">
    <property type="term" value="P:DNA replication"/>
    <property type="evidence" value="ECO:0007669"/>
    <property type="project" value="UniProtKB-UniRule"/>
</dbReference>
<dbReference type="AlphaFoldDB" id="A0A1H5VL18"/>
<keyword evidence="2" id="KW-0131">Cell cycle</keyword>
<organism evidence="3 4">
    <name type="scientific">Nitrosomonas ureae</name>
    <dbReference type="NCBI Taxonomy" id="44577"/>
    <lineage>
        <taxon>Bacteria</taxon>
        <taxon>Pseudomonadati</taxon>
        <taxon>Pseudomonadota</taxon>
        <taxon>Betaproteobacteria</taxon>
        <taxon>Nitrosomonadales</taxon>
        <taxon>Nitrosomonadaceae</taxon>
        <taxon>Nitrosomonas</taxon>
    </lineage>
</organism>
<proteinExistence type="inferred from homology"/>
<dbReference type="InterPro" id="IPR003768">
    <property type="entry name" value="ScpA"/>
</dbReference>
<dbReference type="OrthoDB" id="9811016at2"/>
<keyword evidence="2" id="KW-0963">Cytoplasm</keyword>
<dbReference type="GO" id="GO:0007059">
    <property type="term" value="P:chromosome segregation"/>
    <property type="evidence" value="ECO:0007669"/>
    <property type="project" value="UniProtKB-UniRule"/>
</dbReference>